<evidence type="ECO:0000313" key="2">
    <source>
        <dbReference type="Proteomes" id="UP000295680"/>
    </source>
</evidence>
<name>A0A4R2IPQ1_9PSEU</name>
<organism evidence="1 2">
    <name type="scientific">Actinocrispum wychmicini</name>
    <dbReference type="NCBI Taxonomy" id="1213861"/>
    <lineage>
        <taxon>Bacteria</taxon>
        <taxon>Bacillati</taxon>
        <taxon>Actinomycetota</taxon>
        <taxon>Actinomycetes</taxon>
        <taxon>Pseudonocardiales</taxon>
        <taxon>Pseudonocardiaceae</taxon>
        <taxon>Actinocrispum</taxon>
    </lineage>
</organism>
<dbReference type="AlphaFoldDB" id="A0A4R2IPQ1"/>
<dbReference type="EMBL" id="SLWS01000018">
    <property type="protein sequence ID" value="TCO46632.1"/>
    <property type="molecule type" value="Genomic_DNA"/>
</dbReference>
<sequence length="105" mass="11704">MDTSPLLGAWTSYDEQTTGILAVEIGERRGVLTVQVKDWDVTLGAAFGSRADPTEACGFTAHYRLADRSVLLAAYLNKRLLVVDAYTTFTDGRSNCFQRDHLYLR</sequence>
<comment type="caution">
    <text evidence="1">The sequence shown here is derived from an EMBL/GenBank/DDBJ whole genome shotgun (WGS) entry which is preliminary data.</text>
</comment>
<gene>
    <name evidence="1" type="ORF">EV192_11827</name>
</gene>
<protein>
    <submittedName>
        <fullName evidence="1">Uncharacterized protein</fullName>
    </submittedName>
</protein>
<accession>A0A4R2IPQ1</accession>
<reference evidence="1 2" key="1">
    <citation type="submission" date="2019-03" db="EMBL/GenBank/DDBJ databases">
        <title>Genomic Encyclopedia of Type Strains, Phase IV (KMG-IV): sequencing the most valuable type-strain genomes for metagenomic binning, comparative biology and taxonomic classification.</title>
        <authorList>
            <person name="Goeker M."/>
        </authorList>
    </citation>
    <scope>NUCLEOTIDE SEQUENCE [LARGE SCALE GENOMIC DNA]</scope>
    <source>
        <strain evidence="1 2">DSM 45934</strain>
    </source>
</reference>
<dbReference type="Proteomes" id="UP000295680">
    <property type="component" value="Unassembled WGS sequence"/>
</dbReference>
<evidence type="ECO:0000313" key="1">
    <source>
        <dbReference type="EMBL" id="TCO46632.1"/>
    </source>
</evidence>
<dbReference type="RefSeq" id="WP_132125763.1">
    <property type="nucleotide sequence ID" value="NZ_SLWS01000018.1"/>
</dbReference>
<proteinExistence type="predicted"/>
<keyword evidence="2" id="KW-1185">Reference proteome</keyword>